<evidence type="ECO:0000313" key="1">
    <source>
        <dbReference type="EMBL" id="ESN93127.1"/>
    </source>
</evidence>
<keyword evidence="3" id="KW-1185">Reference proteome</keyword>
<dbReference type="CTD" id="20208017"/>
<accession>T1FGR8</accession>
<dbReference type="HOGENOM" id="CLU_1410244_0_0_1"/>
<dbReference type="GeneID" id="20208017"/>
<evidence type="ECO:0000313" key="2">
    <source>
        <dbReference type="EnsemblMetazoa" id="HelroP181223"/>
    </source>
</evidence>
<proteinExistence type="predicted"/>
<name>T1FGR8_HELRO</name>
<dbReference type="Gene3D" id="3.60.10.10">
    <property type="entry name" value="Endonuclease/exonuclease/phosphatase"/>
    <property type="match status" value="1"/>
</dbReference>
<dbReference type="SUPFAM" id="SSF56219">
    <property type="entry name" value="DNase I-like"/>
    <property type="match status" value="1"/>
</dbReference>
<dbReference type="AlphaFoldDB" id="T1FGR8"/>
<dbReference type="EnsemblMetazoa" id="HelroT181223">
    <property type="protein sequence ID" value="HelroP181223"/>
    <property type="gene ID" value="HelroG181223"/>
</dbReference>
<dbReference type="RefSeq" id="XP_009028735.1">
    <property type="nucleotide sequence ID" value="XM_009030487.1"/>
</dbReference>
<dbReference type="InParanoid" id="T1FGR8"/>
<sequence length="193" mass="21901">MQYRLEINSWLRPDHPDGLIAIDGYTPFRKDRLGRRRRGGVVIYLKSSISSQIHMVSPHVINDALETLCLKCIIDSEPYFICATYHPPNHPSYEASTLKGYIDELSNTALGSDSKLITTSNFNKLDHHSILQTDLHPIFWGPTHQCLNLLDRIYGINVNLDIIHTYRSHVSTHHLRVVAALPPLSTNSSSFTE</sequence>
<dbReference type="PANTHER" id="PTHR47510:SF3">
    <property type="entry name" value="ENDO_EXONUCLEASE_PHOSPHATASE DOMAIN-CONTAINING PROTEIN"/>
    <property type="match status" value="1"/>
</dbReference>
<dbReference type="InterPro" id="IPR036691">
    <property type="entry name" value="Endo/exonu/phosph_ase_sf"/>
</dbReference>
<protein>
    <recommendedName>
        <fullName evidence="4">Endonuclease/exonuclease/phosphatase domain-containing protein</fullName>
    </recommendedName>
</protein>
<evidence type="ECO:0000313" key="3">
    <source>
        <dbReference type="Proteomes" id="UP000015101"/>
    </source>
</evidence>
<dbReference type="OrthoDB" id="6107840at2759"/>
<dbReference type="EMBL" id="AMQM01007511">
    <property type="status" value="NOT_ANNOTATED_CDS"/>
    <property type="molecule type" value="Genomic_DNA"/>
</dbReference>
<reference evidence="3" key="1">
    <citation type="submission" date="2012-12" db="EMBL/GenBank/DDBJ databases">
        <authorList>
            <person name="Hellsten U."/>
            <person name="Grimwood J."/>
            <person name="Chapman J.A."/>
            <person name="Shapiro H."/>
            <person name="Aerts A."/>
            <person name="Otillar R.P."/>
            <person name="Terry A.Y."/>
            <person name="Boore J.L."/>
            <person name="Simakov O."/>
            <person name="Marletaz F."/>
            <person name="Cho S.-J."/>
            <person name="Edsinger-Gonzales E."/>
            <person name="Havlak P."/>
            <person name="Kuo D.-H."/>
            <person name="Larsson T."/>
            <person name="Lv J."/>
            <person name="Arendt D."/>
            <person name="Savage R."/>
            <person name="Osoegawa K."/>
            <person name="de Jong P."/>
            <person name="Lindberg D.R."/>
            <person name="Seaver E.C."/>
            <person name="Weisblat D.A."/>
            <person name="Putnam N.H."/>
            <person name="Grigoriev I.V."/>
            <person name="Rokhsar D.S."/>
        </authorList>
    </citation>
    <scope>NUCLEOTIDE SEQUENCE</scope>
</reference>
<gene>
    <name evidence="2" type="primary">20208017</name>
    <name evidence="1" type="ORF">HELRODRAFT_181223</name>
</gene>
<dbReference type="KEGG" id="hro:HELRODRAFT_181223"/>
<evidence type="ECO:0008006" key="4">
    <source>
        <dbReference type="Google" id="ProtNLM"/>
    </source>
</evidence>
<reference evidence="2" key="3">
    <citation type="submission" date="2015-06" db="UniProtKB">
        <authorList>
            <consortium name="EnsemblMetazoa"/>
        </authorList>
    </citation>
    <scope>IDENTIFICATION</scope>
</reference>
<dbReference type="EMBL" id="KB097635">
    <property type="protein sequence ID" value="ESN93127.1"/>
    <property type="molecule type" value="Genomic_DNA"/>
</dbReference>
<organism evidence="2 3">
    <name type="scientific">Helobdella robusta</name>
    <name type="common">Californian leech</name>
    <dbReference type="NCBI Taxonomy" id="6412"/>
    <lineage>
        <taxon>Eukaryota</taxon>
        <taxon>Metazoa</taxon>
        <taxon>Spiralia</taxon>
        <taxon>Lophotrochozoa</taxon>
        <taxon>Annelida</taxon>
        <taxon>Clitellata</taxon>
        <taxon>Hirudinea</taxon>
        <taxon>Rhynchobdellida</taxon>
        <taxon>Glossiphoniidae</taxon>
        <taxon>Helobdella</taxon>
    </lineage>
</organism>
<dbReference type="eggNOG" id="ENOG502S72P">
    <property type="taxonomic scope" value="Eukaryota"/>
</dbReference>
<dbReference type="PANTHER" id="PTHR47510">
    <property type="entry name" value="REVERSE TRANSCRIPTASE DOMAIN-CONTAINING PROTEIN"/>
    <property type="match status" value="1"/>
</dbReference>
<dbReference type="Proteomes" id="UP000015101">
    <property type="component" value="Unassembled WGS sequence"/>
</dbReference>
<reference evidence="1 3" key="2">
    <citation type="journal article" date="2013" name="Nature">
        <title>Insights into bilaterian evolution from three spiralian genomes.</title>
        <authorList>
            <person name="Simakov O."/>
            <person name="Marletaz F."/>
            <person name="Cho S.J."/>
            <person name="Edsinger-Gonzales E."/>
            <person name="Havlak P."/>
            <person name="Hellsten U."/>
            <person name="Kuo D.H."/>
            <person name="Larsson T."/>
            <person name="Lv J."/>
            <person name="Arendt D."/>
            <person name="Savage R."/>
            <person name="Osoegawa K."/>
            <person name="de Jong P."/>
            <person name="Grimwood J."/>
            <person name="Chapman J.A."/>
            <person name="Shapiro H."/>
            <person name="Aerts A."/>
            <person name="Otillar R.P."/>
            <person name="Terry A.Y."/>
            <person name="Boore J.L."/>
            <person name="Grigoriev I.V."/>
            <person name="Lindberg D.R."/>
            <person name="Seaver E.C."/>
            <person name="Weisblat D.A."/>
            <person name="Putnam N.H."/>
            <person name="Rokhsar D.S."/>
        </authorList>
    </citation>
    <scope>NUCLEOTIDE SEQUENCE</scope>
</reference>